<dbReference type="EMBL" id="CP137314">
    <property type="protein sequence ID" value="WQF90163.1"/>
    <property type="molecule type" value="Genomic_DNA"/>
</dbReference>
<gene>
    <name evidence="1" type="ORF">CDEST_15177</name>
</gene>
<dbReference type="KEGG" id="cdet:87951677"/>
<protein>
    <recommendedName>
        <fullName evidence="3">Cytochrome b561 domain-containing protein</fullName>
    </recommendedName>
</protein>
<dbReference type="GeneID" id="87951677"/>
<dbReference type="AlphaFoldDB" id="A0AAX4J3M1"/>
<dbReference type="Proteomes" id="UP001322277">
    <property type="component" value="Chromosome 10"/>
</dbReference>
<organism evidence="1 2">
    <name type="scientific">Colletotrichum destructivum</name>
    <dbReference type="NCBI Taxonomy" id="34406"/>
    <lineage>
        <taxon>Eukaryota</taxon>
        <taxon>Fungi</taxon>
        <taxon>Dikarya</taxon>
        <taxon>Ascomycota</taxon>
        <taxon>Pezizomycotina</taxon>
        <taxon>Sordariomycetes</taxon>
        <taxon>Hypocreomycetidae</taxon>
        <taxon>Glomerellales</taxon>
        <taxon>Glomerellaceae</taxon>
        <taxon>Colletotrichum</taxon>
        <taxon>Colletotrichum destructivum species complex</taxon>
    </lineage>
</organism>
<dbReference type="RefSeq" id="XP_062787384.1">
    <property type="nucleotide sequence ID" value="XM_062931333.1"/>
</dbReference>
<dbReference type="PANTHER" id="PTHR47797">
    <property type="entry name" value="DEHYDROGENASE, PUTATIVE (AFU_ORTHOLOGUE AFUA_8G05805)-RELATED"/>
    <property type="match status" value="1"/>
</dbReference>
<name>A0AAX4J3M1_9PEZI</name>
<sequence length="97" mass="10813">MVTSFLLLFPLVVMIRSTLKSAFRRHWAVQVLDMAFVAAGVGLGIAMRVFGLTAPATHQGLGCMTTVLLLVQSAAGYQHHVVYMRLRQRPWLSHLHI</sequence>
<evidence type="ECO:0000313" key="1">
    <source>
        <dbReference type="EMBL" id="WQF90163.1"/>
    </source>
</evidence>
<proteinExistence type="predicted"/>
<evidence type="ECO:0008006" key="3">
    <source>
        <dbReference type="Google" id="ProtNLM"/>
    </source>
</evidence>
<accession>A0AAX4J3M1</accession>
<keyword evidence="2" id="KW-1185">Reference proteome</keyword>
<dbReference type="PANTHER" id="PTHR47797:SF3">
    <property type="entry name" value="CYTOCHROME B561 DOMAIN-CONTAINING PROTEIN"/>
    <property type="match status" value="1"/>
</dbReference>
<reference evidence="2" key="1">
    <citation type="journal article" date="2023" name="bioRxiv">
        <title>Complete genome of the Medicago anthracnose fungus, Colletotrichum destructivum, reveals a mini-chromosome-like region within a core chromosome.</title>
        <authorList>
            <person name="Lapalu N."/>
            <person name="Simon A."/>
            <person name="Lu A."/>
            <person name="Plaumann P.-L."/>
            <person name="Amselem J."/>
            <person name="Pigne S."/>
            <person name="Auger A."/>
            <person name="Koch C."/>
            <person name="Dallery J.-F."/>
            <person name="O'Connell R.J."/>
        </authorList>
    </citation>
    <scope>NUCLEOTIDE SEQUENCE [LARGE SCALE GENOMIC DNA]</scope>
    <source>
        <strain evidence="2">CBS 520.97</strain>
    </source>
</reference>
<evidence type="ECO:0000313" key="2">
    <source>
        <dbReference type="Proteomes" id="UP001322277"/>
    </source>
</evidence>